<sequence>ELKFDGKLARVLIDASAVTDVDSGARSAALKSFKSSGFEKMAIVVENNILHMLIKVSLKVTERTDHSRIFKSKEDALQWLLQ</sequence>
<dbReference type="Pfam" id="PF25056">
    <property type="entry name" value="DUF7793"/>
    <property type="match status" value="1"/>
</dbReference>
<dbReference type="Proteomes" id="UP000699691">
    <property type="component" value="Unassembled WGS sequence"/>
</dbReference>
<dbReference type="InterPro" id="IPR056695">
    <property type="entry name" value="DUF7793"/>
</dbReference>
<feature type="non-terminal residue" evidence="2">
    <location>
        <position position="1"/>
    </location>
</feature>
<evidence type="ECO:0000259" key="1">
    <source>
        <dbReference type="PROSITE" id="PS50801"/>
    </source>
</evidence>
<dbReference type="InterPro" id="IPR038396">
    <property type="entry name" value="SpoIIAA-like_sf"/>
</dbReference>
<dbReference type="InterPro" id="IPR036513">
    <property type="entry name" value="STAS_dom_sf"/>
</dbReference>
<name>A0A955LWN9_UNCKA</name>
<organism evidence="2 3">
    <name type="scientific">candidate division WWE3 bacterium</name>
    <dbReference type="NCBI Taxonomy" id="2053526"/>
    <lineage>
        <taxon>Bacteria</taxon>
        <taxon>Katanobacteria</taxon>
    </lineage>
</organism>
<reference evidence="2" key="2">
    <citation type="journal article" date="2021" name="Microbiome">
        <title>Successional dynamics and alternative stable states in a saline activated sludge microbial community over 9 years.</title>
        <authorList>
            <person name="Wang Y."/>
            <person name="Ye J."/>
            <person name="Ju F."/>
            <person name="Liu L."/>
            <person name="Boyd J.A."/>
            <person name="Deng Y."/>
            <person name="Parks D.H."/>
            <person name="Jiang X."/>
            <person name="Yin X."/>
            <person name="Woodcroft B.J."/>
            <person name="Tyson G.W."/>
            <person name="Hugenholtz P."/>
            <person name="Polz M.F."/>
            <person name="Zhang T."/>
        </authorList>
    </citation>
    <scope>NUCLEOTIDE SEQUENCE</scope>
    <source>
        <strain evidence="2">HKST-UBA02</strain>
    </source>
</reference>
<accession>A0A955LWN9</accession>
<comment type="caution">
    <text evidence="2">The sequence shown here is derived from an EMBL/GenBank/DDBJ whole genome shotgun (WGS) entry which is preliminary data.</text>
</comment>
<gene>
    <name evidence="2" type="ORF">KC573_02025</name>
</gene>
<protein>
    <submittedName>
        <fullName evidence="2">STAS/SEC14 domain-containing protein</fullName>
    </submittedName>
</protein>
<dbReference type="InterPro" id="IPR002645">
    <property type="entry name" value="STAS_dom"/>
</dbReference>
<dbReference type="EMBL" id="JAGQKY010000071">
    <property type="protein sequence ID" value="MCA9397581.1"/>
    <property type="molecule type" value="Genomic_DNA"/>
</dbReference>
<evidence type="ECO:0000313" key="3">
    <source>
        <dbReference type="Proteomes" id="UP000699691"/>
    </source>
</evidence>
<proteinExistence type="predicted"/>
<dbReference type="AlphaFoldDB" id="A0A955LWN9"/>
<evidence type="ECO:0000313" key="2">
    <source>
        <dbReference type="EMBL" id="MCA9397581.1"/>
    </source>
</evidence>
<dbReference type="Gene3D" id="3.40.50.10600">
    <property type="entry name" value="SpoIIaa-like domains"/>
    <property type="match status" value="1"/>
</dbReference>
<dbReference type="PROSITE" id="PS50801">
    <property type="entry name" value="STAS"/>
    <property type="match status" value="1"/>
</dbReference>
<dbReference type="SUPFAM" id="SSF52091">
    <property type="entry name" value="SpoIIaa-like"/>
    <property type="match status" value="1"/>
</dbReference>
<reference evidence="2" key="1">
    <citation type="submission" date="2020-04" db="EMBL/GenBank/DDBJ databases">
        <authorList>
            <person name="Zhang T."/>
        </authorList>
    </citation>
    <scope>NUCLEOTIDE SEQUENCE</scope>
    <source>
        <strain evidence="2">HKST-UBA02</strain>
    </source>
</reference>
<feature type="domain" description="STAS" evidence="1">
    <location>
        <begin position="1"/>
        <end position="80"/>
    </location>
</feature>